<dbReference type="Proteomes" id="UP001280581">
    <property type="component" value="Unassembled WGS sequence"/>
</dbReference>
<keyword evidence="3" id="KW-1185">Reference proteome</keyword>
<dbReference type="InterPro" id="IPR037365">
    <property type="entry name" value="Slowmo/Ups"/>
</dbReference>
<accession>A0AAN6M7H9</accession>
<dbReference type="Pfam" id="PF04707">
    <property type="entry name" value="PRELI"/>
    <property type="match status" value="1"/>
</dbReference>
<dbReference type="AlphaFoldDB" id="A0AAN6M7H9"/>
<evidence type="ECO:0000313" key="3">
    <source>
        <dbReference type="Proteomes" id="UP001280581"/>
    </source>
</evidence>
<gene>
    <name evidence="2" type="ORF">GRF29_8g3073253</name>
</gene>
<comment type="caution">
    <text evidence="2">The sequence shown here is derived from an EMBL/GenBank/DDBJ whole genome shotgun (WGS) entry which is preliminary data.</text>
</comment>
<reference evidence="2 3" key="1">
    <citation type="submission" date="2021-02" db="EMBL/GenBank/DDBJ databases">
        <title>Genome assembly of Pseudopithomyces chartarum.</title>
        <authorList>
            <person name="Jauregui R."/>
            <person name="Singh J."/>
            <person name="Voisey C."/>
        </authorList>
    </citation>
    <scope>NUCLEOTIDE SEQUENCE [LARGE SCALE GENOMIC DNA]</scope>
    <source>
        <strain evidence="2 3">AGR01</strain>
    </source>
</reference>
<sequence>MKIFQQNTEFDYSWEEVSTSNWQKYGPWNESCKHVIAVDTLSRTVDPSTGILRTERLITCHQSAPKWVLSLLGGQDTSLVYETSYVDPSQRCVTLSSMNMTWSDLLNVRETCVYSPSSKDPKGKTQFQQRAEITALCGGWAKIRNKLEEVTVERFQQNAAKGREGFEAVLEMSRRAFREQREANSPILRQAKF</sequence>
<protein>
    <recommendedName>
        <fullName evidence="1">PRELI/MSF1 domain-containing protein</fullName>
    </recommendedName>
</protein>
<proteinExistence type="predicted"/>
<organism evidence="2 3">
    <name type="scientific">Pseudopithomyces chartarum</name>
    <dbReference type="NCBI Taxonomy" id="1892770"/>
    <lineage>
        <taxon>Eukaryota</taxon>
        <taxon>Fungi</taxon>
        <taxon>Dikarya</taxon>
        <taxon>Ascomycota</taxon>
        <taxon>Pezizomycotina</taxon>
        <taxon>Dothideomycetes</taxon>
        <taxon>Pleosporomycetidae</taxon>
        <taxon>Pleosporales</taxon>
        <taxon>Massarineae</taxon>
        <taxon>Didymosphaeriaceae</taxon>
        <taxon>Pseudopithomyces</taxon>
    </lineage>
</organism>
<evidence type="ECO:0000313" key="2">
    <source>
        <dbReference type="EMBL" id="KAK3216372.1"/>
    </source>
</evidence>
<dbReference type="PANTHER" id="PTHR11158">
    <property type="entry name" value="MSF1/PX19 RELATED"/>
    <property type="match status" value="1"/>
</dbReference>
<dbReference type="PROSITE" id="PS50904">
    <property type="entry name" value="PRELI_MSF1"/>
    <property type="match status" value="1"/>
</dbReference>
<feature type="domain" description="PRELI/MSF1" evidence="1">
    <location>
        <begin position="1"/>
        <end position="178"/>
    </location>
</feature>
<dbReference type="InterPro" id="IPR006797">
    <property type="entry name" value="PRELI/MSF1_dom"/>
</dbReference>
<name>A0AAN6M7H9_9PLEO</name>
<evidence type="ECO:0000259" key="1">
    <source>
        <dbReference type="PROSITE" id="PS50904"/>
    </source>
</evidence>
<dbReference type="EMBL" id="WVTA01000002">
    <property type="protein sequence ID" value="KAK3216372.1"/>
    <property type="molecule type" value="Genomic_DNA"/>
</dbReference>
<dbReference type="GO" id="GO:0005758">
    <property type="term" value="C:mitochondrial intermembrane space"/>
    <property type="evidence" value="ECO:0007669"/>
    <property type="project" value="InterPro"/>
</dbReference>